<comment type="similarity">
    <text evidence="2 7">Belongs to the MscS (TC 1.A.23) family.</text>
</comment>
<keyword evidence="6 7" id="KW-0472">Membrane</keyword>
<dbReference type="GO" id="GO:0005886">
    <property type="term" value="C:plasma membrane"/>
    <property type="evidence" value="ECO:0007669"/>
    <property type="project" value="UniProtKB-UniRule"/>
</dbReference>
<evidence type="ECO:0000256" key="9">
    <source>
        <dbReference type="SAM" id="Phobius"/>
    </source>
</evidence>
<dbReference type="InterPro" id="IPR016688">
    <property type="entry name" value="MscS-like_plants/fungi"/>
</dbReference>
<dbReference type="FunFam" id="2.30.30.60:FF:000003">
    <property type="entry name" value="Predicted mechanosensitive ion channel"/>
    <property type="match status" value="1"/>
</dbReference>
<comment type="subcellular location">
    <subcellularLocation>
        <location evidence="1">Membrane</location>
        <topology evidence="1">Multi-pass membrane protein</topology>
    </subcellularLocation>
</comment>
<dbReference type="AlphaFoldDB" id="A0A2I0X774"/>
<gene>
    <name evidence="11" type="primary">MSL8</name>
    <name evidence="11" type="ORF">MA16_Dca010139</name>
</gene>
<evidence type="ECO:0000256" key="2">
    <source>
        <dbReference type="ARBA" id="ARBA00008017"/>
    </source>
</evidence>
<dbReference type="Gene3D" id="2.30.30.60">
    <property type="match status" value="1"/>
</dbReference>
<evidence type="ECO:0000256" key="7">
    <source>
        <dbReference type="PIRNR" id="PIRNR017209"/>
    </source>
</evidence>
<dbReference type="PIRSF" id="PIRSF017209">
    <property type="entry name" value="Memb_At2g17000_prd"/>
    <property type="match status" value="1"/>
</dbReference>
<dbReference type="PANTHER" id="PTHR31618">
    <property type="entry name" value="MECHANOSENSITIVE ION CHANNEL PROTEIN 5"/>
    <property type="match status" value="1"/>
</dbReference>
<feature type="region of interest" description="Disordered" evidence="8">
    <location>
        <begin position="1"/>
        <end position="41"/>
    </location>
</feature>
<evidence type="ECO:0000256" key="1">
    <source>
        <dbReference type="ARBA" id="ARBA00004141"/>
    </source>
</evidence>
<feature type="compositionally biased region" description="Polar residues" evidence="8">
    <location>
        <begin position="170"/>
        <end position="179"/>
    </location>
</feature>
<keyword evidence="12" id="KW-1185">Reference proteome</keyword>
<dbReference type="OrthoDB" id="544685at2759"/>
<feature type="transmembrane region" description="Helical" evidence="9">
    <location>
        <begin position="413"/>
        <end position="432"/>
    </location>
</feature>
<feature type="transmembrane region" description="Helical" evidence="9">
    <location>
        <begin position="384"/>
        <end position="401"/>
    </location>
</feature>
<dbReference type="EMBL" id="KZ502085">
    <property type="protein sequence ID" value="PKU83746.1"/>
    <property type="molecule type" value="Genomic_DNA"/>
</dbReference>
<reference evidence="11 12" key="1">
    <citation type="journal article" date="2016" name="Sci. Rep.">
        <title>The Dendrobium catenatum Lindl. genome sequence provides insights into polysaccharide synthase, floral development and adaptive evolution.</title>
        <authorList>
            <person name="Zhang G.Q."/>
            <person name="Xu Q."/>
            <person name="Bian C."/>
            <person name="Tsai W.C."/>
            <person name="Yeh C.M."/>
            <person name="Liu K.W."/>
            <person name="Yoshida K."/>
            <person name="Zhang L.S."/>
            <person name="Chang S.B."/>
            <person name="Chen F."/>
            <person name="Shi Y."/>
            <person name="Su Y.Y."/>
            <person name="Zhang Y.Q."/>
            <person name="Chen L.J."/>
            <person name="Yin Y."/>
            <person name="Lin M."/>
            <person name="Huang H."/>
            <person name="Deng H."/>
            <person name="Wang Z.W."/>
            <person name="Zhu S.L."/>
            <person name="Zhao X."/>
            <person name="Deng C."/>
            <person name="Niu S.C."/>
            <person name="Huang J."/>
            <person name="Wang M."/>
            <person name="Liu G.H."/>
            <person name="Yang H.J."/>
            <person name="Xiao X.J."/>
            <person name="Hsiao Y.Y."/>
            <person name="Wu W.L."/>
            <person name="Chen Y.Y."/>
            <person name="Mitsuda N."/>
            <person name="Ohme-Takagi M."/>
            <person name="Luo Y.B."/>
            <person name="Van de Peer Y."/>
            <person name="Liu Z.J."/>
        </authorList>
    </citation>
    <scope>NUCLEOTIDE SEQUENCE [LARGE SCALE GENOMIC DNA]</scope>
    <source>
        <tissue evidence="11">The whole plant</tissue>
    </source>
</reference>
<dbReference type="InterPro" id="IPR006685">
    <property type="entry name" value="MscS_channel_2nd"/>
</dbReference>
<keyword evidence="5 9" id="KW-1133">Transmembrane helix</keyword>
<feature type="compositionally biased region" description="Gly residues" evidence="8">
    <location>
        <begin position="89"/>
        <end position="100"/>
    </location>
</feature>
<feature type="region of interest" description="Disordered" evidence="8">
    <location>
        <begin position="84"/>
        <end position="123"/>
    </location>
</feature>
<evidence type="ECO:0000256" key="3">
    <source>
        <dbReference type="ARBA" id="ARBA00022448"/>
    </source>
</evidence>
<evidence type="ECO:0000313" key="11">
    <source>
        <dbReference type="EMBL" id="PKU83746.1"/>
    </source>
</evidence>
<dbReference type="GO" id="GO:0008381">
    <property type="term" value="F:mechanosensitive monoatomic ion channel activity"/>
    <property type="evidence" value="ECO:0007669"/>
    <property type="project" value="TreeGrafter"/>
</dbReference>
<feature type="compositionally biased region" description="Basic and acidic residues" evidence="8">
    <location>
        <begin position="24"/>
        <end position="41"/>
    </location>
</feature>
<reference evidence="11 12" key="2">
    <citation type="journal article" date="2017" name="Nature">
        <title>The Apostasia genome and the evolution of orchids.</title>
        <authorList>
            <person name="Zhang G.Q."/>
            <person name="Liu K.W."/>
            <person name="Li Z."/>
            <person name="Lohaus R."/>
            <person name="Hsiao Y.Y."/>
            <person name="Niu S.C."/>
            <person name="Wang J.Y."/>
            <person name="Lin Y.C."/>
            <person name="Xu Q."/>
            <person name="Chen L.J."/>
            <person name="Yoshida K."/>
            <person name="Fujiwara S."/>
            <person name="Wang Z.W."/>
            <person name="Zhang Y.Q."/>
            <person name="Mitsuda N."/>
            <person name="Wang M."/>
            <person name="Liu G.H."/>
            <person name="Pecoraro L."/>
            <person name="Huang H.X."/>
            <person name="Xiao X.J."/>
            <person name="Lin M."/>
            <person name="Wu X.Y."/>
            <person name="Wu W.L."/>
            <person name="Chen Y.Y."/>
            <person name="Chang S.B."/>
            <person name="Sakamoto S."/>
            <person name="Ohme-Takagi M."/>
            <person name="Yagi M."/>
            <person name="Zeng S.J."/>
            <person name="Shen C.Y."/>
            <person name="Yeh C.M."/>
            <person name="Luo Y.B."/>
            <person name="Tsai W.C."/>
            <person name="Van de Peer Y."/>
            <person name="Liu Z.J."/>
        </authorList>
    </citation>
    <scope>NUCLEOTIDE SEQUENCE [LARGE SCALE GENOMIC DNA]</scope>
    <source>
        <tissue evidence="11">The whole plant</tissue>
    </source>
</reference>
<feature type="transmembrane region" description="Helical" evidence="9">
    <location>
        <begin position="731"/>
        <end position="754"/>
    </location>
</feature>
<dbReference type="InterPro" id="IPR010920">
    <property type="entry name" value="LSM_dom_sf"/>
</dbReference>
<evidence type="ECO:0000256" key="8">
    <source>
        <dbReference type="SAM" id="MobiDB-lite"/>
    </source>
</evidence>
<protein>
    <recommendedName>
        <fullName evidence="7">Mechanosensitive ion channel protein</fullName>
    </recommendedName>
</protein>
<evidence type="ECO:0000313" key="12">
    <source>
        <dbReference type="Proteomes" id="UP000233837"/>
    </source>
</evidence>
<keyword evidence="4 9" id="KW-0812">Transmembrane</keyword>
<evidence type="ECO:0000256" key="4">
    <source>
        <dbReference type="ARBA" id="ARBA00022692"/>
    </source>
</evidence>
<dbReference type="Pfam" id="PF00924">
    <property type="entry name" value="MS_channel_2nd"/>
    <property type="match status" value="1"/>
</dbReference>
<evidence type="ECO:0000259" key="10">
    <source>
        <dbReference type="Pfam" id="PF00924"/>
    </source>
</evidence>
<keyword evidence="3" id="KW-0813">Transport</keyword>
<dbReference type="STRING" id="906689.A0A2I0X774"/>
<feature type="compositionally biased region" description="Low complexity" evidence="8">
    <location>
        <begin position="152"/>
        <end position="161"/>
    </location>
</feature>
<dbReference type="GO" id="GO:0050982">
    <property type="term" value="P:detection of mechanical stimulus"/>
    <property type="evidence" value="ECO:0007669"/>
    <property type="project" value="UniProtKB-ARBA"/>
</dbReference>
<evidence type="ECO:0000256" key="6">
    <source>
        <dbReference type="ARBA" id="ARBA00023136"/>
    </source>
</evidence>
<dbReference type="InterPro" id="IPR023408">
    <property type="entry name" value="MscS_beta-dom_sf"/>
</dbReference>
<proteinExistence type="inferred from homology"/>
<sequence length="932" mass="105666">MNVFRKSFKSHSSYKISSAWNQSEDERPILSRDPLEESGSRREVVIKVDGESDDMEMKNGNTSVAAAGVNNSKVWRESSYDFWEEGHVDNGGGGEGGNGLGFSFQSPKKKDLPEISEDPPSRLISSFLKKQKIAGAEMALDMDLEMEELRKPTTSSSSPSSKEQRVSFHDVSNNPPSHNSRMESDDDEDSDDHVEGPELRQNSAAASSHSKDGTAVTEVLRCTSNSSFCRSRPLLRAKTRSRLMDPPAGGGSDEKKSMRMPNRSGQIPQRSGLLGKSRVEEDEEDPFEDLPEEFKSTKISNWTILELIGLVLALAALICSLAIPKLARQTFWGLHLWKWEVLVLALISGRLLSGWLIRIIVFFLERNFFLRKRFLYFVYGVRRAVQTCIWFGLVLLAWHFLFDKKVVGENKMLSYITKILFCFIIATVLRLIKILLVKVLASSFHVSTYFDRIQEALFNQYVIETLSGPPLVEIKHNMEEEERMMNEMQKLQNAGATIPKDIRAAAFSSKNGRVIGGSGGIGHGGTGFKSSQIGKSTKISDTASRRYFSGQQSQQEGGITIDLLHKLNQKNISAWNMKRLMRIVRLGTLTTLDEQLTMGIEEDESTVQIKSEHEAKIAAKKIFSNVAKPGAKHIYLVDLMRFMREDEAVKTMSLLNGTQDDRVSRRILKDWVVNTFRERRALSLTLNDTKTAVNKLHQIANVVVAIIIIAIWLLILNIATTHFFVFLSSQILLLVFVFGNTFKTTFEAMIFLFIMHPFDVGDRCEVNGVQMVVEEMNILTTIFLRSDNQKITYPNSVLATLPIGNFYRSPDMGDNVDFCVHVATPLEKLVLMREKIMAFMESKKEHWHPGAQVVLKDVDDMNRLQISIWMRHRINFQDMGMKFTRRELVIVELIRVLKELDIEYRLLPVDVNIRNLPPVTSTRLPSTWTTCN</sequence>
<dbReference type="Proteomes" id="UP000233837">
    <property type="component" value="Unassembled WGS sequence"/>
</dbReference>
<dbReference type="GO" id="GO:0006820">
    <property type="term" value="P:monoatomic anion transport"/>
    <property type="evidence" value="ECO:0007669"/>
    <property type="project" value="TreeGrafter"/>
</dbReference>
<feature type="transmembrane region" description="Helical" evidence="9">
    <location>
        <begin position="699"/>
        <end position="725"/>
    </location>
</feature>
<evidence type="ECO:0000256" key="5">
    <source>
        <dbReference type="ARBA" id="ARBA00022989"/>
    </source>
</evidence>
<feature type="region of interest" description="Disordered" evidence="8">
    <location>
        <begin position="143"/>
        <end position="215"/>
    </location>
</feature>
<feature type="transmembrane region" description="Helical" evidence="9">
    <location>
        <begin position="343"/>
        <end position="364"/>
    </location>
</feature>
<dbReference type="PANTHER" id="PTHR31618:SF1">
    <property type="entry name" value="EF-HAND DOMAIN-CONTAINING PROTEIN"/>
    <property type="match status" value="1"/>
</dbReference>
<name>A0A2I0X774_9ASPA</name>
<accession>A0A2I0X774</accession>
<feature type="transmembrane region" description="Helical" evidence="9">
    <location>
        <begin position="304"/>
        <end position="323"/>
    </location>
</feature>
<organism evidence="11 12">
    <name type="scientific">Dendrobium catenatum</name>
    <dbReference type="NCBI Taxonomy" id="906689"/>
    <lineage>
        <taxon>Eukaryota</taxon>
        <taxon>Viridiplantae</taxon>
        <taxon>Streptophyta</taxon>
        <taxon>Embryophyta</taxon>
        <taxon>Tracheophyta</taxon>
        <taxon>Spermatophyta</taxon>
        <taxon>Magnoliopsida</taxon>
        <taxon>Liliopsida</taxon>
        <taxon>Asparagales</taxon>
        <taxon>Orchidaceae</taxon>
        <taxon>Epidendroideae</taxon>
        <taxon>Malaxideae</taxon>
        <taxon>Dendrobiinae</taxon>
        <taxon>Dendrobium</taxon>
    </lineage>
</organism>
<feature type="domain" description="Mechanosensitive ion channel MscS" evidence="10">
    <location>
        <begin position="750"/>
        <end position="806"/>
    </location>
</feature>
<feature type="region of interest" description="Disordered" evidence="8">
    <location>
        <begin position="237"/>
        <end position="278"/>
    </location>
</feature>
<dbReference type="SUPFAM" id="SSF50182">
    <property type="entry name" value="Sm-like ribonucleoproteins"/>
    <property type="match status" value="1"/>
</dbReference>